<dbReference type="PROSITE" id="PS51898">
    <property type="entry name" value="TYR_RECOMBINASE"/>
    <property type="match status" value="1"/>
</dbReference>
<organism evidence="5 6">
    <name type="scientific">Marilutibacter maris</name>
    <dbReference type="NCBI Taxonomy" id="1605891"/>
    <lineage>
        <taxon>Bacteria</taxon>
        <taxon>Pseudomonadati</taxon>
        <taxon>Pseudomonadota</taxon>
        <taxon>Gammaproteobacteria</taxon>
        <taxon>Lysobacterales</taxon>
        <taxon>Lysobacteraceae</taxon>
        <taxon>Marilutibacter</taxon>
    </lineage>
</organism>
<dbReference type="SUPFAM" id="SSF56349">
    <property type="entry name" value="DNA breaking-rejoining enzymes"/>
    <property type="match status" value="1"/>
</dbReference>
<keyword evidence="3" id="KW-0238">DNA-binding</keyword>
<dbReference type="Gene3D" id="1.10.443.10">
    <property type="entry name" value="Intergrase catalytic core"/>
    <property type="match status" value="1"/>
</dbReference>
<comment type="similarity">
    <text evidence="1">Belongs to the 'phage' integrase family.</text>
</comment>
<dbReference type="GO" id="GO:0015074">
    <property type="term" value="P:DNA integration"/>
    <property type="evidence" value="ECO:0007669"/>
    <property type="project" value="UniProtKB-KW"/>
</dbReference>
<evidence type="ECO:0000256" key="2">
    <source>
        <dbReference type="ARBA" id="ARBA00022908"/>
    </source>
</evidence>
<keyword evidence="2" id="KW-0229">DNA integration</keyword>
<dbReference type="AlphaFoldDB" id="A0A508B368"/>
<evidence type="ECO:0000256" key="4">
    <source>
        <dbReference type="ARBA" id="ARBA00023172"/>
    </source>
</evidence>
<comment type="caution">
    <text evidence="5">The sequence shown here is derived from an EMBL/GenBank/DDBJ whole genome shotgun (WGS) entry which is preliminary data.</text>
</comment>
<dbReference type="Proteomes" id="UP000320431">
    <property type="component" value="Unassembled WGS sequence"/>
</dbReference>
<dbReference type="GO" id="GO:0006310">
    <property type="term" value="P:DNA recombination"/>
    <property type="evidence" value="ECO:0007669"/>
    <property type="project" value="UniProtKB-KW"/>
</dbReference>
<dbReference type="RefSeq" id="WP_141480787.1">
    <property type="nucleotide sequence ID" value="NZ_VICD02000006.1"/>
</dbReference>
<evidence type="ECO:0000256" key="1">
    <source>
        <dbReference type="ARBA" id="ARBA00008857"/>
    </source>
</evidence>
<dbReference type="GO" id="GO:0003677">
    <property type="term" value="F:DNA binding"/>
    <property type="evidence" value="ECO:0007669"/>
    <property type="project" value="UniProtKB-KW"/>
</dbReference>
<accession>A0A508B368</accession>
<keyword evidence="4" id="KW-0233">DNA recombination</keyword>
<proteinExistence type="inferred from homology"/>
<dbReference type="InterPro" id="IPR050090">
    <property type="entry name" value="Tyrosine_recombinase_XerCD"/>
</dbReference>
<gene>
    <name evidence="5" type="ORF">FKV24_000585</name>
</gene>
<reference evidence="5 6" key="1">
    <citation type="submission" date="2019-10" db="EMBL/GenBank/DDBJ databases">
        <title>Lysobacter alkalisoli sp. nov., isolated from saline-alkaline soil.</title>
        <authorList>
            <person name="Sun J.-Q."/>
        </authorList>
    </citation>
    <scope>NUCLEOTIDE SEQUENCE [LARGE SCALE GENOMIC DNA]</scope>
    <source>
        <strain evidence="5 6">KCTC 42381</strain>
    </source>
</reference>
<dbReference type="InterPro" id="IPR011010">
    <property type="entry name" value="DNA_brk_join_enz"/>
</dbReference>
<name>A0A508B368_9GAMM</name>
<dbReference type="InterPro" id="IPR002104">
    <property type="entry name" value="Integrase_catalytic"/>
</dbReference>
<evidence type="ECO:0000313" key="5">
    <source>
        <dbReference type="EMBL" id="KAB8198696.1"/>
    </source>
</evidence>
<sequence length="467" mass="52741">MAARAKSKALLAQDWQSSVPGVFFIAVGEPRWAARIRWQKDNAVYRDKTHVWKLSISPKTGGYTEKDLLHWQKQAEAWAEAEWLALEKSKKQFSRSAQASSWTLEMLLTKYLEGLDDGSIKYRSCASDRSRVRVLLGIAEKGANARNKAFAPVLGKTMDELVPTDFYTEHPRSHPRAILLHYKGRNGQPPKNNACIKLIQTIRTVMGHAIREWGLDLDLAKVPLPPITKDPGRDETLTDEEFRWIMDEMKECDQATRDVVVMNRYSAMRRSEAVKLDWERVTSDNTAAKLTNTKSRRVNGKDLPRERTVPFAPAVVEMLARRREASDTQTGAVFLTAAGARIWPDAVTKAWERARRRAARKHNRPDLLNKRLHDLRHTRITELGEDMPVAMIAKMSGHDDLASFMRYFNPKSDAIRRKMAEADRRRLASGGTGGPSAVETAVAVLSELSPDEMAQVMAVLFSKKVAA</sequence>
<protein>
    <submittedName>
        <fullName evidence="5">Tyrosine-type recombinase/integrase</fullName>
    </submittedName>
</protein>
<dbReference type="EMBL" id="VICD02000006">
    <property type="protein sequence ID" value="KAB8198696.1"/>
    <property type="molecule type" value="Genomic_DNA"/>
</dbReference>
<dbReference type="InterPro" id="IPR013762">
    <property type="entry name" value="Integrase-like_cat_sf"/>
</dbReference>
<evidence type="ECO:0000313" key="6">
    <source>
        <dbReference type="Proteomes" id="UP000320431"/>
    </source>
</evidence>
<dbReference type="CDD" id="cd00796">
    <property type="entry name" value="INT_Rci_Hp1_C"/>
    <property type="match status" value="1"/>
</dbReference>
<dbReference type="PANTHER" id="PTHR30349:SF41">
    <property type="entry name" value="INTEGRASE_RECOMBINASE PROTEIN MJ0367-RELATED"/>
    <property type="match status" value="1"/>
</dbReference>
<evidence type="ECO:0000256" key="3">
    <source>
        <dbReference type="ARBA" id="ARBA00023125"/>
    </source>
</evidence>
<dbReference type="PANTHER" id="PTHR30349">
    <property type="entry name" value="PHAGE INTEGRASE-RELATED"/>
    <property type="match status" value="1"/>
</dbReference>
<dbReference type="Pfam" id="PF00589">
    <property type="entry name" value="Phage_integrase"/>
    <property type="match status" value="1"/>
</dbReference>